<evidence type="ECO:0008006" key="4">
    <source>
        <dbReference type="Google" id="ProtNLM"/>
    </source>
</evidence>
<name>A0ABR2WGT8_9FUNG</name>
<dbReference type="InterPro" id="IPR027417">
    <property type="entry name" value="P-loop_NTPase"/>
</dbReference>
<gene>
    <name evidence="2" type="ORF">K7432_014987</name>
</gene>
<accession>A0ABR2WGT8</accession>
<evidence type="ECO:0000313" key="2">
    <source>
        <dbReference type="EMBL" id="KAK9760705.1"/>
    </source>
</evidence>
<evidence type="ECO:0000313" key="3">
    <source>
        <dbReference type="Proteomes" id="UP001479436"/>
    </source>
</evidence>
<sequence length="859" mass="97050">MSEGFYEKLARNQTSLTADAFNWLMGLPEDDVVANNYVTLPLSAANAYGQGQYDHFRRQEEARQEEAARRQEEVELLRLQLQIVAERRQEEETRRQEKAIEAEQVLPNLNQLLTGFNYDNFKLGTNWESFELPNEDKLISLSIFAMAFPFVNRESALRRLVGYIAEMHSLLEYTDNPNLDSSEYFSNVMKEARLLTITGAPGIGKTTFCLRALATIVNYQELTLTPPTYGSEELATSTASIVSALTAASAPSHSKAGDTISSNQPASNKDSSLFKSFRSLPDSLQEAFRCGHDKGLSLHVNMYELTSIFSSGNIAIPLLYAFLKSRKASPQLLNSICANAKKSLLNLTTPMVFEHIRQTMCLKSKSVLLLFVDETNSILNSDKGTQFLTNMMTAYRQSMIDERDTFIFMPIFVGTRQEQLLSTVEMSGARKYVIPIPLLQYPHLCEICRLLITKALPDIHELEIHRQVKNRLLLAGGHIRIFVELLFRLGKAKISGNFSWRQLYTSLIGKIPISLIDRAVDDVAKKLYEDTNADVLKIMPQLAAYQVLQMPVFLDKIVPIPSDDSGNLTDLTRPGIRISTLVENGFIALDLHADKYLVDVPFLIFKAALEKHTISRPYVLTSVLTHLSSDENERNDMDIILLKLEMLKLLGYTAFRLVDIFPRESFAHFKDIERSTQEYYIPQCFIRNRVESGFQLDSLRDSVKQNLNSRSEEEVIVAFINYPQASGPDSVLFVEPINSQPNIAASAVNKKRKTTADGQLTAIYVQSKGSPTSRSKEEGAYILSPSGFRIERGKANLEDWDLFVYITDRKTRPIDTRALSDSDLIVDFGSASLFLGKMGWLRKKMCDEIPDVQRPMFIQ</sequence>
<evidence type="ECO:0000256" key="1">
    <source>
        <dbReference type="SAM" id="Coils"/>
    </source>
</evidence>
<dbReference type="SUPFAM" id="SSF52540">
    <property type="entry name" value="P-loop containing nucleoside triphosphate hydrolases"/>
    <property type="match status" value="1"/>
</dbReference>
<reference evidence="2 3" key="1">
    <citation type="submission" date="2023-04" db="EMBL/GenBank/DDBJ databases">
        <title>Genome of Basidiobolus ranarum AG-B5.</title>
        <authorList>
            <person name="Stajich J.E."/>
            <person name="Carter-House D."/>
            <person name="Gryganskyi A."/>
        </authorList>
    </citation>
    <scope>NUCLEOTIDE SEQUENCE [LARGE SCALE GENOMIC DNA]</scope>
    <source>
        <strain evidence="2 3">AG-B5</strain>
    </source>
</reference>
<comment type="caution">
    <text evidence="2">The sequence shown here is derived from an EMBL/GenBank/DDBJ whole genome shotgun (WGS) entry which is preliminary data.</text>
</comment>
<keyword evidence="3" id="KW-1185">Reference proteome</keyword>
<proteinExistence type="predicted"/>
<keyword evidence="1" id="KW-0175">Coiled coil</keyword>
<protein>
    <recommendedName>
        <fullName evidence="4">AAA+ ATPase domain-containing protein</fullName>
    </recommendedName>
</protein>
<organism evidence="2 3">
    <name type="scientific">Basidiobolus ranarum</name>
    <dbReference type="NCBI Taxonomy" id="34480"/>
    <lineage>
        <taxon>Eukaryota</taxon>
        <taxon>Fungi</taxon>
        <taxon>Fungi incertae sedis</taxon>
        <taxon>Zoopagomycota</taxon>
        <taxon>Entomophthoromycotina</taxon>
        <taxon>Basidiobolomycetes</taxon>
        <taxon>Basidiobolales</taxon>
        <taxon>Basidiobolaceae</taxon>
        <taxon>Basidiobolus</taxon>
    </lineage>
</organism>
<dbReference type="Proteomes" id="UP001479436">
    <property type="component" value="Unassembled WGS sequence"/>
</dbReference>
<feature type="coiled-coil region" evidence="1">
    <location>
        <begin position="62"/>
        <end position="89"/>
    </location>
</feature>
<dbReference type="EMBL" id="JASJQH010001878">
    <property type="protein sequence ID" value="KAK9760705.1"/>
    <property type="molecule type" value="Genomic_DNA"/>
</dbReference>